<dbReference type="GO" id="GO:0008237">
    <property type="term" value="F:metallopeptidase activity"/>
    <property type="evidence" value="ECO:0007669"/>
    <property type="project" value="UniProtKB-KW"/>
</dbReference>
<dbReference type="PRINTS" id="PR00919">
    <property type="entry name" value="THERMOPTASE"/>
</dbReference>
<comment type="cofactor">
    <cofactor evidence="1">
        <name>Co(2+)</name>
        <dbReference type="ChEBI" id="CHEBI:48828"/>
    </cofactor>
</comment>
<keyword evidence="8" id="KW-0378">Hydrolase</keyword>
<dbReference type="GO" id="GO:0004177">
    <property type="term" value="F:aminopeptidase activity"/>
    <property type="evidence" value="ECO:0007669"/>
    <property type="project" value="UniProtKB-KW"/>
</dbReference>
<evidence type="ECO:0000313" key="10">
    <source>
        <dbReference type="EMBL" id="MBM3332881.1"/>
    </source>
</evidence>
<evidence type="ECO:0000256" key="9">
    <source>
        <dbReference type="ARBA" id="ARBA00023049"/>
    </source>
</evidence>
<dbReference type="PANTHER" id="PTHR34448">
    <property type="entry name" value="AMINOPEPTIDASE"/>
    <property type="match status" value="1"/>
</dbReference>
<dbReference type="SUPFAM" id="SSF144052">
    <property type="entry name" value="Thermophilic metalloprotease-like"/>
    <property type="match status" value="1"/>
</dbReference>
<evidence type="ECO:0000256" key="8">
    <source>
        <dbReference type="ARBA" id="ARBA00022801"/>
    </source>
</evidence>
<name>A0A937XJ04_UNCW3</name>
<keyword evidence="9" id="KW-0482">Metalloprotease</keyword>
<evidence type="ECO:0000313" key="11">
    <source>
        <dbReference type="Proteomes" id="UP000779900"/>
    </source>
</evidence>
<protein>
    <submittedName>
        <fullName evidence="10">Aminopeptidase</fullName>
    </submittedName>
</protein>
<accession>A0A937XJ04</accession>
<evidence type="ECO:0000256" key="3">
    <source>
        <dbReference type="ARBA" id="ARBA00001947"/>
    </source>
</evidence>
<dbReference type="InterPro" id="IPR000787">
    <property type="entry name" value="Peptidase_M29"/>
</dbReference>
<evidence type="ECO:0000256" key="1">
    <source>
        <dbReference type="ARBA" id="ARBA00001941"/>
    </source>
</evidence>
<evidence type="ECO:0000256" key="6">
    <source>
        <dbReference type="ARBA" id="ARBA00022670"/>
    </source>
</evidence>
<gene>
    <name evidence="10" type="ORF">FJY68_13710</name>
</gene>
<dbReference type="Pfam" id="PF02073">
    <property type="entry name" value="Peptidase_M29"/>
    <property type="match status" value="1"/>
</dbReference>
<sequence>MNDVRVLRMAETIAKYSLSLKPGEPVLVLASVPALPLVREFYAAALSAGALPYLRTLNPELDEVLYRLGSDEQLRFVPASDRLDVETCAARLAIRGDENLATLAGADPGRLAIGRKARKPLMDIFMERKGRGELKSCLTQYPTNASAQAAGMSLADYADFVFRACFCDQSDPIAAWKELSAEQQRFVDFLNKVKTLRVEGPGTDLTLSVEGRKWVNSDGKANFPSGEVFTGPVEDSAEGRIAFDVPTLFSGKAVEGIELEFSGGRVVKASAARGEDMLQSALDTDERSRHLGEFAFGLNYGIARPTRNILFDEKIGGTIHAAIGAGYPETGSTNRSGIHWDMIRDMKQGRVYADGKLVYEDGRFRL</sequence>
<keyword evidence="6" id="KW-0645">Protease</keyword>
<comment type="caution">
    <text evidence="10">The sequence shown here is derived from an EMBL/GenBank/DDBJ whole genome shotgun (WGS) entry which is preliminary data.</text>
</comment>
<keyword evidence="5 10" id="KW-0031">Aminopeptidase</keyword>
<proteinExistence type="inferred from homology"/>
<dbReference type="AlphaFoldDB" id="A0A937XJ04"/>
<evidence type="ECO:0000256" key="4">
    <source>
        <dbReference type="ARBA" id="ARBA00008236"/>
    </source>
</evidence>
<dbReference type="PANTHER" id="PTHR34448:SF1">
    <property type="entry name" value="BLL6088 PROTEIN"/>
    <property type="match status" value="1"/>
</dbReference>
<dbReference type="Proteomes" id="UP000779900">
    <property type="component" value="Unassembled WGS sequence"/>
</dbReference>
<comment type="cofactor">
    <cofactor evidence="2">
        <name>Mg(2+)</name>
        <dbReference type="ChEBI" id="CHEBI:18420"/>
    </cofactor>
</comment>
<evidence type="ECO:0000256" key="5">
    <source>
        <dbReference type="ARBA" id="ARBA00022438"/>
    </source>
</evidence>
<reference evidence="10" key="1">
    <citation type="submission" date="2019-03" db="EMBL/GenBank/DDBJ databases">
        <title>Lake Tanganyika Metagenome-Assembled Genomes (MAGs).</title>
        <authorList>
            <person name="Tran P."/>
        </authorList>
    </citation>
    <scope>NUCLEOTIDE SEQUENCE</scope>
    <source>
        <strain evidence="10">K_DeepCast_150m_m2_040</strain>
    </source>
</reference>
<evidence type="ECO:0000256" key="2">
    <source>
        <dbReference type="ARBA" id="ARBA00001946"/>
    </source>
</evidence>
<organism evidence="10 11">
    <name type="scientific">candidate division WOR-3 bacterium</name>
    <dbReference type="NCBI Taxonomy" id="2052148"/>
    <lineage>
        <taxon>Bacteria</taxon>
        <taxon>Bacteria division WOR-3</taxon>
    </lineage>
</organism>
<comment type="cofactor">
    <cofactor evidence="3">
        <name>Zn(2+)</name>
        <dbReference type="ChEBI" id="CHEBI:29105"/>
    </cofactor>
</comment>
<keyword evidence="7" id="KW-0479">Metal-binding</keyword>
<dbReference type="GO" id="GO:0046872">
    <property type="term" value="F:metal ion binding"/>
    <property type="evidence" value="ECO:0007669"/>
    <property type="project" value="UniProtKB-KW"/>
</dbReference>
<dbReference type="Gene3D" id="3.40.1830.10">
    <property type="entry name" value="Thermophilic metalloprotease (M29)"/>
    <property type="match status" value="1"/>
</dbReference>
<dbReference type="GO" id="GO:0006508">
    <property type="term" value="P:proteolysis"/>
    <property type="evidence" value="ECO:0007669"/>
    <property type="project" value="UniProtKB-KW"/>
</dbReference>
<dbReference type="InterPro" id="IPR052170">
    <property type="entry name" value="M29_Exopeptidase"/>
</dbReference>
<evidence type="ECO:0000256" key="7">
    <source>
        <dbReference type="ARBA" id="ARBA00022723"/>
    </source>
</evidence>
<dbReference type="InterPro" id="IPR035097">
    <property type="entry name" value="M29_N-terminal"/>
</dbReference>
<comment type="similarity">
    <text evidence="4">Belongs to the peptidase M29 family.</text>
</comment>
<dbReference type="EMBL" id="VGIR01000160">
    <property type="protein sequence ID" value="MBM3332881.1"/>
    <property type="molecule type" value="Genomic_DNA"/>
</dbReference>